<dbReference type="NCBIfam" id="TIGR00219">
    <property type="entry name" value="mreC"/>
    <property type="match status" value="1"/>
</dbReference>
<dbReference type="InterPro" id="IPR042177">
    <property type="entry name" value="Cell/Rod_1"/>
</dbReference>
<dbReference type="Proteomes" id="UP000217758">
    <property type="component" value="Chromosome"/>
</dbReference>
<dbReference type="GO" id="GO:0005886">
    <property type="term" value="C:plasma membrane"/>
    <property type="evidence" value="ECO:0007669"/>
    <property type="project" value="TreeGrafter"/>
</dbReference>
<reference evidence="9 10" key="1">
    <citation type="journal article" date="2016" name="Microbiol. Immunol.">
        <title>Complete genome sequence of Streptococcus troglodytae TKU31 isolated from the oral cavity of a chimpanzee (Pan troglodytes).</title>
        <authorList>
            <person name="Okamoto M."/>
            <person name="Naito M."/>
            <person name="Miyanohara M."/>
            <person name="Imai S."/>
            <person name="Nomura Y."/>
            <person name="Saito W."/>
            <person name="Momoi Y."/>
            <person name="Takada K."/>
            <person name="Miyabe-Nishiwaki T."/>
            <person name="Tomonaga M."/>
            <person name="Hanada N."/>
        </authorList>
    </citation>
    <scope>NUCLEOTIDE SEQUENCE [LARGE SCALE GENOMIC DNA]</scope>
    <source>
        <strain evidence="10">TKU 31</strain>
    </source>
</reference>
<dbReference type="PANTHER" id="PTHR34138:SF1">
    <property type="entry name" value="CELL SHAPE-DETERMINING PROTEIN MREC"/>
    <property type="match status" value="1"/>
</dbReference>
<evidence type="ECO:0000259" key="8">
    <source>
        <dbReference type="Pfam" id="PF04085"/>
    </source>
</evidence>
<dbReference type="GO" id="GO:0008360">
    <property type="term" value="P:regulation of cell shape"/>
    <property type="evidence" value="ECO:0007669"/>
    <property type="project" value="UniProtKB-KW"/>
</dbReference>
<evidence type="ECO:0000313" key="9">
    <source>
        <dbReference type="EMBL" id="BAQ23277.1"/>
    </source>
</evidence>
<organism evidence="9 10">
    <name type="scientific">Streptococcus troglodytae</name>
    <dbReference type="NCBI Taxonomy" id="1111760"/>
    <lineage>
        <taxon>Bacteria</taxon>
        <taxon>Bacillati</taxon>
        <taxon>Bacillota</taxon>
        <taxon>Bacilli</taxon>
        <taxon>Lactobacillales</taxon>
        <taxon>Streptococcaceae</taxon>
        <taxon>Streptococcus</taxon>
    </lineage>
</organism>
<evidence type="ECO:0000313" key="10">
    <source>
        <dbReference type="Proteomes" id="UP000217758"/>
    </source>
</evidence>
<evidence type="ECO:0000256" key="5">
    <source>
        <dbReference type="PIRNR" id="PIRNR038471"/>
    </source>
</evidence>
<dbReference type="InterPro" id="IPR055342">
    <property type="entry name" value="MreC_beta-barrel_core"/>
</dbReference>
<protein>
    <recommendedName>
        <fullName evidence="2 5">Cell shape-determining protein MreC</fullName>
    </recommendedName>
    <alternativeName>
        <fullName evidence="4 5">Cell shape protein MreC</fullName>
    </alternativeName>
</protein>
<proteinExistence type="inferred from homology"/>
<dbReference type="EMBL" id="AP014612">
    <property type="protein sequence ID" value="BAQ23277.1"/>
    <property type="molecule type" value="Genomic_DNA"/>
</dbReference>
<evidence type="ECO:0000256" key="4">
    <source>
        <dbReference type="ARBA" id="ARBA00032089"/>
    </source>
</evidence>
<keyword evidence="3 5" id="KW-0133">Cell shape</keyword>
<dbReference type="KEGG" id="strg:SRT_00160"/>
<dbReference type="Pfam" id="PF04085">
    <property type="entry name" value="MreC"/>
    <property type="match status" value="1"/>
</dbReference>
<dbReference type="Gene3D" id="2.40.10.350">
    <property type="entry name" value="Rod shape-determining protein MreC, domain 2"/>
    <property type="match status" value="1"/>
</dbReference>
<evidence type="ECO:0000256" key="7">
    <source>
        <dbReference type="SAM" id="Phobius"/>
    </source>
</evidence>
<feature type="domain" description="Rod shape-determining protein MreC beta-barrel core" evidence="8">
    <location>
        <begin position="134"/>
        <end position="285"/>
    </location>
</feature>
<sequence>MISRFNYMFVCGWDEMKKKRLSRFIVFVITVLLTISIGLFFIFQDSVIIKSVSKPVNLVVSSADEIVHWPFQLIDNTKHLFKTNSENQTLKRKLEKFEGQKGDLERLKEENTALRKTLKIKENFPDLTVLSSKVIVRSPVSWLDILTIDLGKNDGVTKNMLALSNGNLVGKITQVTATSSSVKLLSNTKSIDEIPVKIASQKGDVFGILTHYDPKTSTFEITQLTSSLDVKKGDSVTTSGLDGQSVEGVSVGKVVSEENNSNNLSRKIFVKPAVDLSDISHVTLVGD</sequence>
<gene>
    <name evidence="9" type="primary">mreC</name>
    <name evidence="9" type="ORF">SRT_00160</name>
</gene>
<keyword evidence="10" id="KW-1185">Reference proteome</keyword>
<keyword evidence="7" id="KW-0472">Membrane</keyword>
<dbReference type="AlphaFoldDB" id="A0A1L7LGG2"/>
<feature type="transmembrane region" description="Helical" evidence="7">
    <location>
        <begin position="21"/>
        <end position="43"/>
    </location>
</feature>
<evidence type="ECO:0000256" key="1">
    <source>
        <dbReference type="ARBA" id="ARBA00009369"/>
    </source>
</evidence>
<evidence type="ECO:0000256" key="3">
    <source>
        <dbReference type="ARBA" id="ARBA00022960"/>
    </source>
</evidence>
<dbReference type="Gene3D" id="2.40.10.340">
    <property type="entry name" value="Rod shape-determining protein MreC, domain 1"/>
    <property type="match status" value="1"/>
</dbReference>
<feature type="coiled-coil region" evidence="6">
    <location>
        <begin position="80"/>
        <end position="124"/>
    </location>
</feature>
<comment type="similarity">
    <text evidence="1 5">Belongs to the MreC family.</text>
</comment>
<keyword evidence="7" id="KW-0812">Transmembrane</keyword>
<comment type="function">
    <text evidence="5">Involved in formation and maintenance of cell shape.</text>
</comment>
<dbReference type="InterPro" id="IPR042175">
    <property type="entry name" value="Cell/Rod_MreC_2"/>
</dbReference>
<evidence type="ECO:0000256" key="6">
    <source>
        <dbReference type="SAM" id="Coils"/>
    </source>
</evidence>
<name>A0A1L7LGG2_9STRE</name>
<keyword evidence="6" id="KW-0175">Coiled coil</keyword>
<dbReference type="PANTHER" id="PTHR34138">
    <property type="entry name" value="CELL SHAPE-DETERMINING PROTEIN MREC"/>
    <property type="match status" value="1"/>
</dbReference>
<keyword evidence="7" id="KW-1133">Transmembrane helix</keyword>
<evidence type="ECO:0000256" key="2">
    <source>
        <dbReference type="ARBA" id="ARBA00013855"/>
    </source>
</evidence>
<dbReference type="PIRSF" id="PIRSF038471">
    <property type="entry name" value="MreC"/>
    <property type="match status" value="1"/>
</dbReference>
<dbReference type="InterPro" id="IPR007221">
    <property type="entry name" value="MreC"/>
</dbReference>
<accession>A0A1L7LGG2</accession>